<feature type="transmembrane region" description="Helical" evidence="1">
    <location>
        <begin position="176"/>
        <end position="198"/>
    </location>
</feature>
<sequence length="258" mass="28149">MKLAKYGATAVMSARTHDSFGLANMLGNYLLRLIRLVAMIYIWRELFARGVDTGGMTLEAVLTYTYMGVVLEPLLDVRTPASSWLHEGVILSNFMRPMGVFTQLTLHTVGLWVQPLMLFGLPAVLIAPLIGIRVMPASPWAAVALVLTVSEGFAVDYLFACLLIRMRNLSWTVHSIRAALTALLTGAVIPFALLPWGLGDVLTYTPLGTLAGGALAVYTGIGDTAMIIAMQIVWNIVLWPLACVCFRRSQERMVSYGG</sequence>
<dbReference type="AlphaFoldDB" id="A0A9D1S550"/>
<dbReference type="PANTHER" id="PTHR36832:SF1">
    <property type="entry name" value="SLR1174 PROTEIN"/>
    <property type="match status" value="1"/>
</dbReference>
<reference evidence="2" key="2">
    <citation type="journal article" date="2021" name="PeerJ">
        <title>Extensive microbial diversity within the chicken gut microbiome revealed by metagenomics and culture.</title>
        <authorList>
            <person name="Gilroy R."/>
            <person name="Ravi A."/>
            <person name="Getino M."/>
            <person name="Pursley I."/>
            <person name="Horton D.L."/>
            <person name="Alikhan N.F."/>
            <person name="Baker D."/>
            <person name="Gharbi K."/>
            <person name="Hall N."/>
            <person name="Watson M."/>
            <person name="Adriaenssens E.M."/>
            <person name="Foster-Nyarko E."/>
            <person name="Jarju S."/>
            <person name="Secka A."/>
            <person name="Antonio M."/>
            <person name="Oren A."/>
            <person name="Chaudhuri R.R."/>
            <person name="La Ragione R."/>
            <person name="Hildebrand F."/>
            <person name="Pallen M.J."/>
        </authorList>
    </citation>
    <scope>NUCLEOTIDE SEQUENCE</scope>
    <source>
        <strain evidence="2">ChiSxjej2B14-8506</strain>
    </source>
</reference>
<dbReference type="EMBL" id="DVNK01000038">
    <property type="protein sequence ID" value="HIU46808.1"/>
    <property type="molecule type" value="Genomic_DNA"/>
</dbReference>
<reference evidence="2" key="1">
    <citation type="submission" date="2020-10" db="EMBL/GenBank/DDBJ databases">
        <authorList>
            <person name="Gilroy R."/>
        </authorList>
    </citation>
    <scope>NUCLEOTIDE SEQUENCE</scope>
    <source>
        <strain evidence="2">ChiSxjej2B14-8506</strain>
    </source>
</reference>
<keyword evidence="1" id="KW-0472">Membrane</keyword>
<dbReference type="Proteomes" id="UP000824123">
    <property type="component" value="Unassembled WGS sequence"/>
</dbReference>
<protein>
    <submittedName>
        <fullName evidence="2">Uncharacterized protein</fullName>
    </submittedName>
</protein>
<name>A0A9D1S550_9FIRM</name>
<feature type="transmembrane region" description="Helical" evidence="1">
    <location>
        <begin position="20"/>
        <end position="43"/>
    </location>
</feature>
<proteinExistence type="predicted"/>
<keyword evidence="1" id="KW-0812">Transmembrane</keyword>
<gene>
    <name evidence="2" type="ORF">IAC59_06080</name>
</gene>
<evidence type="ECO:0000313" key="2">
    <source>
        <dbReference type="EMBL" id="HIU46808.1"/>
    </source>
</evidence>
<feature type="transmembrane region" description="Helical" evidence="1">
    <location>
        <begin position="116"/>
        <end position="134"/>
    </location>
</feature>
<dbReference type="PANTHER" id="PTHR36832">
    <property type="entry name" value="SLR1174 PROTEIN-RELATED"/>
    <property type="match status" value="1"/>
</dbReference>
<feature type="transmembrane region" description="Helical" evidence="1">
    <location>
        <begin position="140"/>
        <end position="164"/>
    </location>
</feature>
<feature type="transmembrane region" description="Helical" evidence="1">
    <location>
        <begin position="225"/>
        <end position="246"/>
    </location>
</feature>
<organism evidence="2 3">
    <name type="scientific">Candidatus Fimadaptatus faecigallinarum</name>
    <dbReference type="NCBI Taxonomy" id="2840814"/>
    <lineage>
        <taxon>Bacteria</taxon>
        <taxon>Bacillati</taxon>
        <taxon>Bacillota</taxon>
        <taxon>Clostridia</taxon>
        <taxon>Eubacteriales</taxon>
        <taxon>Candidatus Fimadaptatus</taxon>
    </lineage>
</organism>
<comment type="caution">
    <text evidence="2">The sequence shown here is derived from an EMBL/GenBank/DDBJ whole genome shotgun (WGS) entry which is preliminary data.</text>
</comment>
<evidence type="ECO:0000313" key="3">
    <source>
        <dbReference type="Proteomes" id="UP000824123"/>
    </source>
</evidence>
<evidence type="ECO:0000256" key="1">
    <source>
        <dbReference type="SAM" id="Phobius"/>
    </source>
</evidence>
<accession>A0A9D1S550</accession>
<keyword evidence="1" id="KW-1133">Transmembrane helix</keyword>